<dbReference type="InterPro" id="IPR007159">
    <property type="entry name" value="SpoVT-AbrB_dom"/>
</dbReference>
<dbReference type="InterPro" id="IPR047976">
    <property type="entry name" value="Anti_VapB2-like"/>
</dbReference>
<dbReference type="STRING" id="1035707.SAMN05216552_1002250"/>
<dbReference type="RefSeq" id="WP_093553495.1">
    <property type="nucleotide sequence ID" value="NZ_FPBO01000002.1"/>
</dbReference>
<dbReference type="NCBIfam" id="NF040493">
    <property type="entry name" value="TA_anti_VapB"/>
    <property type="match status" value="1"/>
</dbReference>
<dbReference type="Gene3D" id="2.10.260.10">
    <property type="match status" value="1"/>
</dbReference>
<evidence type="ECO:0000256" key="1">
    <source>
        <dbReference type="ARBA" id="ARBA00007924"/>
    </source>
</evidence>
<dbReference type="GO" id="GO:0003677">
    <property type="term" value="F:DNA binding"/>
    <property type="evidence" value="ECO:0007669"/>
    <property type="project" value="UniProtKB-UniRule"/>
</dbReference>
<dbReference type="PROSITE" id="PS51740">
    <property type="entry name" value="SPOVT_ABRB"/>
    <property type="match status" value="1"/>
</dbReference>
<proteinExistence type="inferred from homology"/>
<protein>
    <submittedName>
        <fullName evidence="4">Antitoxin VapB</fullName>
    </submittedName>
</protein>
<dbReference type="InterPro" id="IPR037914">
    <property type="entry name" value="SpoVT-AbrB_sf"/>
</dbReference>
<name>A0A1I7FS34_9BURK</name>
<keyword evidence="2" id="KW-0238">DNA-binding</keyword>
<evidence type="ECO:0000313" key="4">
    <source>
        <dbReference type="EMBL" id="SFU39034.1"/>
    </source>
</evidence>
<dbReference type="EMBL" id="FPBO01000002">
    <property type="protein sequence ID" value="SFU39034.1"/>
    <property type="molecule type" value="Genomic_DNA"/>
</dbReference>
<dbReference type="InterPro" id="IPR051734">
    <property type="entry name" value="VapB_TA_antitoxins"/>
</dbReference>
<organism evidence="4 5">
    <name type="scientific">Pseudoduganella namucuonensis</name>
    <dbReference type="NCBI Taxonomy" id="1035707"/>
    <lineage>
        <taxon>Bacteria</taxon>
        <taxon>Pseudomonadati</taxon>
        <taxon>Pseudomonadota</taxon>
        <taxon>Betaproteobacteria</taxon>
        <taxon>Burkholderiales</taxon>
        <taxon>Oxalobacteraceae</taxon>
        <taxon>Telluria group</taxon>
        <taxon>Pseudoduganella</taxon>
    </lineage>
</organism>
<dbReference type="AlphaFoldDB" id="A0A1I7FS34"/>
<dbReference type="OrthoDB" id="9810009at2"/>
<dbReference type="PANTHER" id="PTHR37550">
    <property type="entry name" value="ANTITOXIN VAPB1"/>
    <property type="match status" value="1"/>
</dbReference>
<dbReference type="PANTHER" id="PTHR37550:SF3">
    <property type="entry name" value="ANTITOXIN VAPB1"/>
    <property type="match status" value="1"/>
</dbReference>
<gene>
    <name evidence="4" type="ORF">SAMN05216552_1002250</name>
</gene>
<accession>A0A1I7FS34</accession>
<sequence>MPSTAKLFTTGRSQAVRLPREFRFQGTEVFIRRNPETGEVVLSPKPTSWHEFFELADRTDIPADFMSDREDPPAEERNLF</sequence>
<evidence type="ECO:0000256" key="2">
    <source>
        <dbReference type="PROSITE-ProRule" id="PRU01076"/>
    </source>
</evidence>
<evidence type="ECO:0000259" key="3">
    <source>
        <dbReference type="PROSITE" id="PS51740"/>
    </source>
</evidence>
<feature type="domain" description="SpoVT-AbrB" evidence="3">
    <location>
        <begin position="5"/>
        <end position="47"/>
    </location>
</feature>
<dbReference type="Pfam" id="PF04014">
    <property type="entry name" value="MazE_antitoxin"/>
    <property type="match status" value="1"/>
</dbReference>
<dbReference type="Proteomes" id="UP000199391">
    <property type="component" value="Unassembled WGS sequence"/>
</dbReference>
<evidence type="ECO:0000313" key="5">
    <source>
        <dbReference type="Proteomes" id="UP000199391"/>
    </source>
</evidence>
<comment type="similarity">
    <text evidence="1">Belongs to the VapB family.</text>
</comment>
<keyword evidence="5" id="KW-1185">Reference proteome</keyword>
<dbReference type="SMART" id="SM00966">
    <property type="entry name" value="SpoVT_AbrB"/>
    <property type="match status" value="1"/>
</dbReference>
<dbReference type="SUPFAM" id="SSF89447">
    <property type="entry name" value="AbrB/MazE/MraZ-like"/>
    <property type="match status" value="1"/>
</dbReference>
<reference evidence="5" key="1">
    <citation type="submission" date="2016-10" db="EMBL/GenBank/DDBJ databases">
        <authorList>
            <person name="Varghese N."/>
            <person name="Submissions S."/>
        </authorList>
    </citation>
    <scope>NUCLEOTIDE SEQUENCE [LARGE SCALE GENOMIC DNA]</scope>
    <source>
        <strain evidence="5">CGMCC 1.11014</strain>
    </source>
</reference>